<name>A0A9P5VGQ0_9FUNG</name>
<reference evidence="2" key="1">
    <citation type="journal article" date="2020" name="Fungal Divers.">
        <title>Resolving the Mortierellaceae phylogeny through synthesis of multi-gene phylogenetics and phylogenomics.</title>
        <authorList>
            <person name="Vandepol N."/>
            <person name="Liber J."/>
            <person name="Desiro A."/>
            <person name="Na H."/>
            <person name="Kennedy M."/>
            <person name="Barry K."/>
            <person name="Grigoriev I.V."/>
            <person name="Miller A.N."/>
            <person name="O'Donnell K."/>
            <person name="Stajich J.E."/>
            <person name="Bonito G."/>
        </authorList>
    </citation>
    <scope>NUCLEOTIDE SEQUENCE</scope>
    <source>
        <strain evidence="2">NVP1</strain>
    </source>
</reference>
<proteinExistence type="predicted"/>
<sequence>MHIDQSTVEGNRDILNEIMEALELKPELWFDDLTRIVVAGDQLTLARIRSIAKLRWDEKKAYYRLEWATPVLQLFHLQMVLASAILKTHWGSKKSPGSLCYFITILEKKRISHDKPNFHDLDELLRQIFDAMVLLIWEIELKIEISAKGSAQSPKSSSDIKDKANDILKQYLATDNLHTIGNQQSINAALFIRDMLLYIELGSAIKAGDIGQIEEIIRWLTLIFQAGGHGNYANELLRLHCGLYYSWEDKEKDVILSSMLVNTTGQPNRWIPTDLYQEHNNLLTKVVHAAKSSNLNWDILKKKISTNIRTFQDVAHTIEKLFKAPHNGTNHSDPSASADINLIKTLCIQAGIFKTGDNSVDPTVPAVKDLLQEGLKNVTDNNRIANFKKHCSHHCREESDEIEIDVVSEEEVEMEDTTALGNGALEGQSVDSSQFDIEDYAINNYC</sequence>
<comment type="caution">
    <text evidence="2">The sequence shown here is derived from an EMBL/GenBank/DDBJ whole genome shotgun (WGS) entry which is preliminary data.</text>
</comment>
<dbReference type="EMBL" id="JAAAUY010001583">
    <property type="protein sequence ID" value="KAF9322135.1"/>
    <property type="molecule type" value="Genomic_DNA"/>
</dbReference>
<organism evidence="2 3">
    <name type="scientific">Podila minutissima</name>
    <dbReference type="NCBI Taxonomy" id="64525"/>
    <lineage>
        <taxon>Eukaryota</taxon>
        <taxon>Fungi</taxon>
        <taxon>Fungi incertae sedis</taxon>
        <taxon>Mucoromycota</taxon>
        <taxon>Mortierellomycotina</taxon>
        <taxon>Mortierellomycetes</taxon>
        <taxon>Mortierellales</taxon>
        <taxon>Mortierellaceae</taxon>
        <taxon>Podila</taxon>
    </lineage>
</organism>
<feature type="domain" description="DUF6589" evidence="1">
    <location>
        <begin position="1"/>
        <end position="331"/>
    </location>
</feature>
<gene>
    <name evidence="2" type="ORF">BG006_002474</name>
</gene>
<accession>A0A9P5VGQ0</accession>
<dbReference type="Proteomes" id="UP000696485">
    <property type="component" value="Unassembled WGS sequence"/>
</dbReference>
<protein>
    <recommendedName>
        <fullName evidence="1">DUF6589 domain-containing protein</fullName>
    </recommendedName>
</protein>
<evidence type="ECO:0000313" key="2">
    <source>
        <dbReference type="EMBL" id="KAF9322135.1"/>
    </source>
</evidence>
<dbReference type="Pfam" id="PF20231">
    <property type="entry name" value="DUF6589"/>
    <property type="match status" value="1"/>
</dbReference>
<evidence type="ECO:0000259" key="1">
    <source>
        <dbReference type="Pfam" id="PF20231"/>
    </source>
</evidence>
<evidence type="ECO:0000313" key="3">
    <source>
        <dbReference type="Proteomes" id="UP000696485"/>
    </source>
</evidence>
<dbReference type="AlphaFoldDB" id="A0A9P5VGQ0"/>
<dbReference type="InterPro" id="IPR046496">
    <property type="entry name" value="DUF6589"/>
</dbReference>
<keyword evidence="3" id="KW-1185">Reference proteome</keyword>